<dbReference type="InterPro" id="IPR013083">
    <property type="entry name" value="Znf_RING/FYVE/PHD"/>
</dbReference>
<feature type="coiled-coil region" evidence="1">
    <location>
        <begin position="580"/>
        <end position="632"/>
    </location>
</feature>
<evidence type="ECO:0000313" key="3">
    <source>
        <dbReference type="EMBL" id="CAE0364457.1"/>
    </source>
</evidence>
<evidence type="ECO:0000256" key="2">
    <source>
        <dbReference type="SAM" id="MobiDB-lite"/>
    </source>
</evidence>
<dbReference type="EMBL" id="HBIJ01007369">
    <property type="protein sequence ID" value="CAE0364457.1"/>
    <property type="molecule type" value="Transcribed_RNA"/>
</dbReference>
<feature type="region of interest" description="Disordered" evidence="2">
    <location>
        <begin position="51"/>
        <end position="76"/>
    </location>
</feature>
<sequence length="1051" mass="121004">MDWESERLEIRENVGRYVNDAYEKSMREISDEARQSRSRWLYEQRTRGMLSKEYPVVPPPPPQRRQEEEEEQHSLKKKNIYLNGRRERISYAPPREAPSTIGMHSEELLFEDVQNEFGELRQEISTAFIDARSDAQKAKERIELLGVAISRLEEKSISIDQEKLPRIERSARQVSRQIEELTETVTNIRRNFSTRAANDETSFRKLREHVSQLRDAIEIRPTTQAMENIAQEKMRSWLQHDPSVKDLAQSQARRAMREILLGETDLANKLLHTSHKKEQDTILAQIHQELNEYINTNQNNFFERIATKTTAIIRNTTDDIMTAAAVAAVASRIEEISAHFRSLTTQFEQKMLTNSERDRQLANSQLETHLLQCEQRLAERIQEDQFNKEKDLKSILSETEIVQLKNRLIKLEEAQQSFSKIPSTTSLITIIEERIATELMSSRRKLEQELRQDQDAMQILIQKLKNQLERQVHTIDELKDIVQNSQQQQTLPKHCQVEQNELNNLRHEFAQIHHILDTRSAELKQVRTEISMLSQSHNQGISEIEQRWKSEISSIRQSLEEQRLAELEDKDFSLQLNTMKKEFNGQLEEIRTQMNENDKQNEESRLELRKALEISEKQLKEMQRRLADQTKSAALASVKAADLERRLRRNSTGNAKLSSPTTGGNKFTTTINDENSFSSSIDTEETRESQNNESKNNEMINILSEAQPIQSEFDVLSGNQKKMAGINEDPSFPISQQAKKIELEREVSTNNNDDQDVAVSSSGNTTSQCQFCMRRMPRREMPAHVANECKLAIVECSDCGERVRRWNLAQHQRVSCPGPRGERESEERENIIDRPLSYSSDDTFSNDIPKTPPRSSTSLGTPPKMNTDTSFTSGSNTPKNNKSARSRSSSPSSRIGGALFSSLRVRGSKKNDSLASPPATISTDQKRLYTFDTFAPSGPTSRDDRLPSNFDASVWSSSQAADYVSKHLSVSPRVPDLIRKHNVDGTKLIHMTEPDLVRFSIHHYIYFFYFLFHRSLLPNHMALVFLQLKLVNLCLLSRNSFFCAPKRAIVH</sequence>
<name>A0A7S3JTD2_9STRA</name>
<feature type="region of interest" description="Disordered" evidence="2">
    <location>
        <begin position="812"/>
        <end position="896"/>
    </location>
</feature>
<organism evidence="3">
    <name type="scientific">Aureoumbra lagunensis</name>
    <dbReference type="NCBI Taxonomy" id="44058"/>
    <lineage>
        <taxon>Eukaryota</taxon>
        <taxon>Sar</taxon>
        <taxon>Stramenopiles</taxon>
        <taxon>Ochrophyta</taxon>
        <taxon>Pelagophyceae</taxon>
        <taxon>Pelagomonadales</taxon>
        <taxon>Aureoumbra</taxon>
    </lineage>
</organism>
<evidence type="ECO:0000256" key="1">
    <source>
        <dbReference type="SAM" id="Coils"/>
    </source>
</evidence>
<dbReference type="Gene3D" id="3.30.40.10">
    <property type="entry name" value="Zinc/RING finger domain, C3HC4 (zinc finger)"/>
    <property type="match status" value="1"/>
</dbReference>
<feature type="coiled-coil region" evidence="1">
    <location>
        <begin position="436"/>
        <end position="488"/>
    </location>
</feature>
<feature type="region of interest" description="Disordered" evidence="2">
    <location>
        <begin position="646"/>
        <end position="696"/>
    </location>
</feature>
<feature type="coiled-coil region" evidence="1">
    <location>
        <begin position="135"/>
        <end position="191"/>
    </location>
</feature>
<gene>
    <name evidence="3" type="ORF">ALAG00032_LOCUS5198</name>
</gene>
<protein>
    <recommendedName>
        <fullName evidence="4">TRAF-type domain-containing protein</fullName>
    </recommendedName>
</protein>
<dbReference type="InterPro" id="IPR013761">
    <property type="entry name" value="SAM/pointed_sf"/>
</dbReference>
<feature type="compositionally biased region" description="Polar residues" evidence="2">
    <location>
        <begin position="650"/>
        <end position="681"/>
    </location>
</feature>
<dbReference type="SUPFAM" id="SSF47769">
    <property type="entry name" value="SAM/Pointed domain"/>
    <property type="match status" value="1"/>
</dbReference>
<evidence type="ECO:0008006" key="4">
    <source>
        <dbReference type="Google" id="ProtNLM"/>
    </source>
</evidence>
<accession>A0A7S3JTD2</accession>
<keyword evidence="1" id="KW-0175">Coiled coil</keyword>
<feature type="compositionally biased region" description="Basic and acidic residues" evidence="2">
    <location>
        <begin position="820"/>
        <end position="832"/>
    </location>
</feature>
<dbReference type="AlphaFoldDB" id="A0A7S3JTD2"/>
<reference evidence="3" key="1">
    <citation type="submission" date="2021-01" db="EMBL/GenBank/DDBJ databases">
        <authorList>
            <person name="Corre E."/>
            <person name="Pelletier E."/>
            <person name="Niang G."/>
            <person name="Scheremetjew M."/>
            <person name="Finn R."/>
            <person name="Kale V."/>
            <person name="Holt S."/>
            <person name="Cochrane G."/>
            <person name="Meng A."/>
            <person name="Brown T."/>
            <person name="Cohen L."/>
        </authorList>
    </citation>
    <scope>NUCLEOTIDE SEQUENCE</scope>
    <source>
        <strain evidence="3">CCMP1510</strain>
    </source>
</reference>
<proteinExistence type="predicted"/>
<feature type="compositionally biased region" description="Polar residues" evidence="2">
    <location>
        <begin position="837"/>
        <end position="881"/>
    </location>
</feature>